<keyword evidence="1" id="KW-0732">Signal</keyword>
<reference evidence="2" key="1">
    <citation type="submission" date="2022-03" db="EMBL/GenBank/DDBJ databases">
        <title>Gramella crocea sp. nov., isolated from activated sludge of a seafood processing plant.</title>
        <authorList>
            <person name="Zhang X."/>
        </authorList>
    </citation>
    <scope>NUCLEOTIDE SEQUENCE</scope>
    <source>
        <strain evidence="2">YJ019</strain>
    </source>
</reference>
<dbReference type="AlphaFoldDB" id="A0A9X2A9S3"/>
<dbReference type="EMBL" id="JAKVTV010000003">
    <property type="protein sequence ID" value="MCH4823884.1"/>
    <property type="molecule type" value="Genomic_DNA"/>
</dbReference>
<dbReference type="Proteomes" id="UP001139226">
    <property type="component" value="Unassembled WGS sequence"/>
</dbReference>
<organism evidence="2 3">
    <name type="scientific">Christiangramia lutea</name>
    <dbReference type="NCBI Taxonomy" id="1607951"/>
    <lineage>
        <taxon>Bacteria</taxon>
        <taxon>Pseudomonadati</taxon>
        <taxon>Bacteroidota</taxon>
        <taxon>Flavobacteriia</taxon>
        <taxon>Flavobacteriales</taxon>
        <taxon>Flavobacteriaceae</taxon>
        <taxon>Christiangramia</taxon>
    </lineage>
</organism>
<accession>A0A9X2A9S3</accession>
<keyword evidence="3" id="KW-1185">Reference proteome</keyword>
<proteinExistence type="predicted"/>
<sequence length="344" mass="38620">MKFNLRRLSVIFLSCFTLFSCSTNSDPTPEKEDSGETIVQDNYQYVALRNDGRLFTIGDQTGVVEDAGRISGLEFNTIFNTVTSSSENTYIYEAWFDPPQPRLFIRNRTSGNSQMVELEFPDEFGNVPGFMSLDWDPSQGNLLGIIREEFDIPSLDKPVKIARIHPDTYEIQVLENLDLNSLGYRNVFSSQLIGQKLYVSASKNSELIDADLLEIDLAVKTLKVLSQESINTGLLNLGRIPETNSLLGFAPQLNTGYSGAVKPYIYDIENEQLDLLEAVPRISGIHFAHKTFVNLHSGEMVALIGKEGYNLFKYDHSINDFEITPIPNPDDLSTMIVIIDVIKL</sequence>
<evidence type="ECO:0000313" key="3">
    <source>
        <dbReference type="Proteomes" id="UP001139226"/>
    </source>
</evidence>
<evidence type="ECO:0008006" key="4">
    <source>
        <dbReference type="Google" id="ProtNLM"/>
    </source>
</evidence>
<name>A0A9X2A9S3_9FLAO</name>
<feature type="signal peptide" evidence="1">
    <location>
        <begin position="1"/>
        <end position="25"/>
    </location>
</feature>
<dbReference type="PROSITE" id="PS51257">
    <property type="entry name" value="PROKAR_LIPOPROTEIN"/>
    <property type="match status" value="1"/>
</dbReference>
<protein>
    <recommendedName>
        <fullName evidence="4">Phytase-like domain-containing protein</fullName>
    </recommendedName>
</protein>
<evidence type="ECO:0000313" key="2">
    <source>
        <dbReference type="EMBL" id="MCH4823884.1"/>
    </source>
</evidence>
<comment type="caution">
    <text evidence="2">The sequence shown here is derived from an EMBL/GenBank/DDBJ whole genome shotgun (WGS) entry which is preliminary data.</text>
</comment>
<gene>
    <name evidence="2" type="ORF">ML462_11945</name>
</gene>
<evidence type="ECO:0000256" key="1">
    <source>
        <dbReference type="SAM" id="SignalP"/>
    </source>
</evidence>
<dbReference type="RefSeq" id="WP_240714050.1">
    <property type="nucleotide sequence ID" value="NZ_JAKVTV010000003.1"/>
</dbReference>
<feature type="chain" id="PRO_5040851184" description="Phytase-like domain-containing protein" evidence="1">
    <location>
        <begin position="26"/>
        <end position="344"/>
    </location>
</feature>